<feature type="region of interest" description="Disordered" evidence="1">
    <location>
        <begin position="589"/>
        <end position="646"/>
    </location>
</feature>
<dbReference type="AlphaFoldDB" id="A0A5C5V1H6"/>
<dbReference type="Gene3D" id="1.50.10.20">
    <property type="match status" value="1"/>
</dbReference>
<feature type="region of interest" description="Disordered" evidence="1">
    <location>
        <begin position="114"/>
        <end position="372"/>
    </location>
</feature>
<feature type="compositionally biased region" description="Polar residues" evidence="1">
    <location>
        <begin position="255"/>
        <end position="268"/>
    </location>
</feature>
<feature type="transmembrane region" description="Helical" evidence="2">
    <location>
        <begin position="54"/>
        <end position="72"/>
    </location>
</feature>
<feature type="transmembrane region" description="Helical" evidence="2">
    <location>
        <begin position="84"/>
        <end position="105"/>
    </location>
</feature>
<feature type="compositionally biased region" description="Low complexity" evidence="1">
    <location>
        <begin position="636"/>
        <end position="646"/>
    </location>
</feature>
<keyword evidence="2" id="KW-0472">Membrane</keyword>
<proteinExistence type="predicted"/>
<evidence type="ECO:0000256" key="2">
    <source>
        <dbReference type="SAM" id="Phobius"/>
    </source>
</evidence>
<dbReference type="RefSeq" id="WP_146434343.1">
    <property type="nucleotide sequence ID" value="NZ_SJPF01000004.1"/>
</dbReference>
<evidence type="ECO:0000313" key="4">
    <source>
        <dbReference type="Proteomes" id="UP000318878"/>
    </source>
</evidence>
<dbReference type="InterPro" id="IPR008930">
    <property type="entry name" value="Terpenoid_cyclase/PrenylTrfase"/>
</dbReference>
<sequence length="1096" mass="115482">MAEPKRSNSPRREPNSWEERSWPVYGSLALLAGYYGAVSLALFDWDHPQWYFNAKFYMALAPLMLLLGLGLVKFSEQRAVRRGIQLSIILSLILHLSFFVGMVALDLVSVPQGEDAVANRRQPRRDPVILPDYHPSQWDSTNESQQDFERPVEAEETQPDQKQVERKQIDPQQPSREDQPTVDPEMQRQATPNTPTKVARKEQTPAETLEQMPSKLSRNSVEMQRREQQPEQIEVQRQTDPQQPQTSAAVAELARQQNSATQSRQESQVEAAASTAAQMNRRDTSQQQPQLAAANAPLQRQSAEPTLSATAQSPAVQRMSDQQVAPAAQQTASARQSAAQAASSPQQSQVASANSAAALQNPTMSRADSASSTASQIAPASAAQIAKSSAAQATPTATLFAEQIDYAAEAGSRNPSQLSSASTNIGRSSAGAGAGDDGAAGEMQGGIELGVVRIAANGSLRRASSAGAPSLQSAISGGSSGGQANGMSGRSGSGLSPSASASLDGDIAGAGMRAANGSGNADGPQLASGTSGGMTELGRRSASGIPGGSAKGSADGVAGGLGTSGLASGSIGARAGSGDDGAGNSLAAAASSGGSAFGRSGGSGGGPSTVMIAGEAPGMGGDSLRRTPTGGGFAGGSLAPGSAGPSIERRGAGMSSLVKANAAEGAGGLGDRVSPNVGTVARRQNNDTPQLAINMTRFPVRASRSGLPQISSAIAMPTEAFRRRMMREEGAEGADGPSPEVREAIERGLAFLARHQMPGGSWSLQNFPDTQPEDAAAYAAERSKMDSDTAATGLALLAFLGAGYHHLDDKYQNEVRKGLNFLVENQQENGDLYVRMDQYSNSNAWLYSHGIASIALCEAYGMTQDANLREPAQKAINFIAESQDTSVGAWRYFPGVGGDTSVSGWMTMALKSGQLAGLETSPQTFNGIDRWLARAAYQPAGGALFVYNPDATDNKVQRHGLFPSKTMTAVGLLMRLYQGSNRETDVMQKGAEHLLANLPETGTPQSPERDTYYWYYATQVMFHMKGEYWQAWNNRLEPMLVESQLTDGPLGGSWDPEGAIPDRWGEYAGRIYVTTMNLLSLEVHHRHLPLYVDAAK</sequence>
<evidence type="ECO:0000256" key="1">
    <source>
        <dbReference type="SAM" id="MobiDB-lite"/>
    </source>
</evidence>
<feature type="compositionally biased region" description="Polar residues" evidence="1">
    <location>
        <begin position="235"/>
        <end position="248"/>
    </location>
</feature>
<feature type="compositionally biased region" description="Polar residues" evidence="1">
    <location>
        <begin position="302"/>
        <end position="321"/>
    </location>
</feature>
<feature type="compositionally biased region" description="Low complexity" evidence="1">
    <location>
        <begin position="493"/>
        <end position="506"/>
    </location>
</feature>
<dbReference type="CDD" id="cd00688">
    <property type="entry name" value="ISOPREN_C2_like"/>
    <property type="match status" value="1"/>
</dbReference>
<comment type="caution">
    <text evidence="3">The sequence shown here is derived from an EMBL/GenBank/DDBJ whole genome shotgun (WGS) entry which is preliminary data.</text>
</comment>
<reference evidence="3 4" key="1">
    <citation type="submission" date="2019-02" db="EMBL/GenBank/DDBJ databases">
        <title>Deep-cultivation of Planctomycetes and their phenomic and genomic characterization uncovers novel biology.</title>
        <authorList>
            <person name="Wiegand S."/>
            <person name="Jogler M."/>
            <person name="Boedeker C."/>
            <person name="Pinto D."/>
            <person name="Vollmers J."/>
            <person name="Rivas-Marin E."/>
            <person name="Kohn T."/>
            <person name="Peeters S.H."/>
            <person name="Heuer A."/>
            <person name="Rast P."/>
            <person name="Oberbeckmann S."/>
            <person name="Bunk B."/>
            <person name="Jeske O."/>
            <person name="Meyerdierks A."/>
            <person name="Storesund J.E."/>
            <person name="Kallscheuer N."/>
            <person name="Luecker S."/>
            <person name="Lage O.M."/>
            <person name="Pohl T."/>
            <person name="Merkel B.J."/>
            <person name="Hornburger P."/>
            <person name="Mueller R.-W."/>
            <person name="Bruemmer F."/>
            <person name="Labrenz M."/>
            <person name="Spormann A.M."/>
            <person name="Op Den Camp H."/>
            <person name="Overmann J."/>
            <person name="Amann R."/>
            <person name="Jetten M.S.M."/>
            <person name="Mascher T."/>
            <person name="Medema M.H."/>
            <person name="Devos D.P."/>
            <person name="Kaster A.-K."/>
            <person name="Ovreas L."/>
            <person name="Rohde M."/>
            <person name="Galperin M.Y."/>
            <person name="Jogler C."/>
        </authorList>
    </citation>
    <scope>NUCLEOTIDE SEQUENCE [LARGE SCALE GENOMIC DNA]</scope>
    <source>
        <strain evidence="3 4">Enr8</strain>
    </source>
</reference>
<feature type="compositionally biased region" description="Low complexity" evidence="1">
    <location>
        <begin position="286"/>
        <end position="301"/>
    </location>
</feature>
<keyword evidence="4" id="KW-1185">Reference proteome</keyword>
<keyword evidence="2" id="KW-1133">Transmembrane helix</keyword>
<accession>A0A5C5V1H6</accession>
<protein>
    <recommendedName>
        <fullName evidence="5">Prenyltransferase and squalene oxidase repeat protein</fullName>
    </recommendedName>
</protein>
<dbReference type="OrthoDB" id="238862at2"/>
<gene>
    <name evidence="3" type="ORF">Enr8_37840</name>
</gene>
<keyword evidence="2" id="KW-0812">Transmembrane</keyword>
<feature type="compositionally biased region" description="Low complexity" evidence="1">
    <location>
        <begin position="322"/>
        <end position="358"/>
    </location>
</feature>
<dbReference type="Proteomes" id="UP000318878">
    <property type="component" value="Unassembled WGS sequence"/>
</dbReference>
<dbReference type="SUPFAM" id="SSF48239">
    <property type="entry name" value="Terpenoid cyclases/Protein prenyltransferases"/>
    <property type="match status" value="1"/>
</dbReference>
<evidence type="ECO:0008006" key="5">
    <source>
        <dbReference type="Google" id="ProtNLM"/>
    </source>
</evidence>
<feature type="region of interest" description="Disordered" evidence="1">
    <location>
        <begin position="411"/>
        <end position="439"/>
    </location>
</feature>
<feature type="compositionally biased region" description="Gly residues" evidence="1">
    <location>
        <begin position="595"/>
        <end position="607"/>
    </location>
</feature>
<evidence type="ECO:0000313" key="3">
    <source>
        <dbReference type="EMBL" id="TWT31859.1"/>
    </source>
</evidence>
<name>A0A5C5V1H6_9BACT</name>
<feature type="transmembrane region" description="Helical" evidence="2">
    <location>
        <begin position="21"/>
        <end position="42"/>
    </location>
</feature>
<feature type="compositionally biased region" description="Gly residues" evidence="1">
    <location>
        <begin position="478"/>
        <end position="492"/>
    </location>
</feature>
<feature type="region of interest" description="Disordered" evidence="1">
    <location>
        <begin position="462"/>
        <end position="556"/>
    </location>
</feature>
<organism evidence="3 4">
    <name type="scientific">Blastopirellula retiformator</name>
    <dbReference type="NCBI Taxonomy" id="2527970"/>
    <lineage>
        <taxon>Bacteria</taxon>
        <taxon>Pseudomonadati</taxon>
        <taxon>Planctomycetota</taxon>
        <taxon>Planctomycetia</taxon>
        <taxon>Pirellulales</taxon>
        <taxon>Pirellulaceae</taxon>
        <taxon>Blastopirellula</taxon>
    </lineage>
</organism>
<feature type="compositionally biased region" description="Polar residues" evidence="1">
    <location>
        <begin position="413"/>
        <end position="427"/>
    </location>
</feature>
<feature type="compositionally biased region" description="Basic and acidic residues" evidence="1">
    <location>
        <begin position="162"/>
        <end position="179"/>
    </location>
</feature>
<dbReference type="EMBL" id="SJPF01000004">
    <property type="protein sequence ID" value="TWT31859.1"/>
    <property type="molecule type" value="Genomic_DNA"/>
</dbReference>